<organism evidence="1 2">
    <name type="scientific">Streptomyces nogalater</name>
    <dbReference type="NCBI Taxonomy" id="38314"/>
    <lineage>
        <taxon>Bacteria</taxon>
        <taxon>Bacillati</taxon>
        <taxon>Actinomycetota</taxon>
        <taxon>Actinomycetes</taxon>
        <taxon>Kitasatosporales</taxon>
        <taxon>Streptomycetaceae</taxon>
        <taxon>Streptomyces</taxon>
    </lineage>
</organism>
<proteinExistence type="predicted"/>
<reference evidence="2" key="1">
    <citation type="journal article" date="2019" name="Int. J. Syst. Evol. Microbiol.">
        <title>The Global Catalogue of Microorganisms (GCM) 10K type strain sequencing project: providing services to taxonomists for standard genome sequencing and annotation.</title>
        <authorList>
            <consortium name="The Broad Institute Genomics Platform"/>
            <consortium name="The Broad Institute Genome Sequencing Center for Infectious Disease"/>
            <person name="Wu L."/>
            <person name="Ma J."/>
        </authorList>
    </citation>
    <scope>NUCLEOTIDE SEQUENCE [LARGE SCALE GENOMIC DNA]</scope>
    <source>
        <strain evidence="2">KCTC 5701</strain>
    </source>
</reference>
<sequence>MVEPEYRTRRYVLHPDKHWGHAANLADEFGWPLVYQQQRDQAQGTDGQMIWQSETGISLHYVVDATAGIGYITLAGPDEDTVTPFAERAVTALSPWRLEELYREFDGETSPVERGRLTLRIGLAAPAEPAEGCLRRIEDSLGDEDPRIRLAGLWAVTYTGYEEFLGPVRRMAREDTEPWIRTRAESIVAAFAGAGDGE</sequence>
<dbReference type="RefSeq" id="WP_344347932.1">
    <property type="nucleotide sequence ID" value="NZ_BAAASM010000014.1"/>
</dbReference>
<dbReference type="Proteomes" id="UP001596065">
    <property type="component" value="Unassembled WGS sequence"/>
</dbReference>
<protein>
    <recommendedName>
        <fullName evidence="3">HEAT repeat domain-containing protein</fullName>
    </recommendedName>
</protein>
<gene>
    <name evidence="1" type="ORF">ACFP3J_36785</name>
</gene>
<accession>A0ABW0WVR5</accession>
<evidence type="ECO:0000313" key="1">
    <source>
        <dbReference type="EMBL" id="MFC5660999.1"/>
    </source>
</evidence>
<dbReference type="Gene3D" id="1.25.10.10">
    <property type="entry name" value="Leucine-rich Repeat Variant"/>
    <property type="match status" value="1"/>
</dbReference>
<comment type="caution">
    <text evidence="1">The sequence shown here is derived from an EMBL/GenBank/DDBJ whole genome shotgun (WGS) entry which is preliminary data.</text>
</comment>
<keyword evidence="2" id="KW-1185">Reference proteome</keyword>
<evidence type="ECO:0000313" key="2">
    <source>
        <dbReference type="Proteomes" id="UP001596065"/>
    </source>
</evidence>
<name>A0ABW0WVR5_STRNO</name>
<evidence type="ECO:0008006" key="3">
    <source>
        <dbReference type="Google" id="ProtNLM"/>
    </source>
</evidence>
<dbReference type="InterPro" id="IPR011989">
    <property type="entry name" value="ARM-like"/>
</dbReference>
<dbReference type="EMBL" id="JBHSOE010000130">
    <property type="protein sequence ID" value="MFC5660999.1"/>
    <property type="molecule type" value="Genomic_DNA"/>
</dbReference>